<feature type="region of interest" description="Disordered" evidence="1">
    <location>
        <begin position="469"/>
        <end position="492"/>
    </location>
</feature>
<feature type="non-terminal residue" evidence="2">
    <location>
        <position position="1"/>
    </location>
</feature>
<proteinExistence type="predicted"/>
<sequence>VELDNPNITMKEYIRLEEKKARRHGKEYNWETTTYGRIWYDDDVHDLRSVKTEFPAIVFNDTLTSKVTLSCEPPTVSSLNDNEIDFRVSFDKSKDEDYTVIFDKNSFSYKIISIDDLKTDSKNDNDKINMPSFLSPEPMVIYFDDLDYFKDFEKEFPAIVYNDALTFKFDFLNEPTINPQHIDESNLKDKTSLFECDEEEQNVLYFNDLFPFNIIYPDNSKSDKDINDKEFDTEQPWEDVSVIPLSGKINTDVGAYAQRPKSLNTSYWIPYGYGVPIPDLYGRHQYLRFKGLEYTDANIANFEERLERIYGSEVHMGQSVFTSRAWRRLFEIQGPLVHELIMEFFSTFRFRETILDLDTEIESAGFGAYQAESARQIPDKGDLSAYWVGISSTGDFLGTTPYYTSIKDPMLRLCHRLITCNIAGRSQALEKGLTMIVQDLCVIDMAELARLQICEELDDTWAWVAPGPERQPNAMAGAPEVAKGAPDIDEGA</sequence>
<evidence type="ECO:0000256" key="1">
    <source>
        <dbReference type="SAM" id="MobiDB-lite"/>
    </source>
</evidence>
<protein>
    <submittedName>
        <fullName evidence="2">Uncharacterized protein</fullName>
    </submittedName>
</protein>
<comment type="caution">
    <text evidence="2">The sequence shown here is derived from an EMBL/GenBank/DDBJ whole genome shotgun (WGS) entry which is preliminary data.</text>
</comment>
<name>A0A699H2Z4_TANCI</name>
<dbReference type="AlphaFoldDB" id="A0A699H2Z4"/>
<dbReference type="EMBL" id="BKCJ010096050">
    <property type="protein sequence ID" value="GEX22217.1"/>
    <property type="molecule type" value="Genomic_DNA"/>
</dbReference>
<gene>
    <name evidence="2" type="ORF">Tci_294192</name>
</gene>
<organism evidence="2">
    <name type="scientific">Tanacetum cinerariifolium</name>
    <name type="common">Dalmatian daisy</name>
    <name type="synonym">Chrysanthemum cinerariifolium</name>
    <dbReference type="NCBI Taxonomy" id="118510"/>
    <lineage>
        <taxon>Eukaryota</taxon>
        <taxon>Viridiplantae</taxon>
        <taxon>Streptophyta</taxon>
        <taxon>Embryophyta</taxon>
        <taxon>Tracheophyta</taxon>
        <taxon>Spermatophyta</taxon>
        <taxon>Magnoliopsida</taxon>
        <taxon>eudicotyledons</taxon>
        <taxon>Gunneridae</taxon>
        <taxon>Pentapetalae</taxon>
        <taxon>asterids</taxon>
        <taxon>campanulids</taxon>
        <taxon>Asterales</taxon>
        <taxon>Asteraceae</taxon>
        <taxon>Asteroideae</taxon>
        <taxon>Anthemideae</taxon>
        <taxon>Anthemidinae</taxon>
        <taxon>Tanacetum</taxon>
    </lineage>
</organism>
<accession>A0A699H2Z4</accession>
<evidence type="ECO:0000313" key="2">
    <source>
        <dbReference type="EMBL" id="GEX22217.1"/>
    </source>
</evidence>
<reference evidence="2" key="1">
    <citation type="journal article" date="2019" name="Sci. Rep.">
        <title>Draft genome of Tanacetum cinerariifolium, the natural source of mosquito coil.</title>
        <authorList>
            <person name="Yamashiro T."/>
            <person name="Shiraishi A."/>
            <person name="Satake H."/>
            <person name="Nakayama K."/>
        </authorList>
    </citation>
    <scope>NUCLEOTIDE SEQUENCE</scope>
</reference>